<dbReference type="PANTHER" id="PTHR14136:SF17">
    <property type="entry name" value="BTB_POZ DOMAIN-CONTAINING PROTEIN KCTD9"/>
    <property type="match status" value="1"/>
</dbReference>
<dbReference type="Gene3D" id="2.160.20.80">
    <property type="entry name" value="E3 ubiquitin-protein ligase SopA"/>
    <property type="match status" value="1"/>
</dbReference>
<dbReference type="PANTHER" id="PTHR14136">
    <property type="entry name" value="BTB_POZ DOMAIN-CONTAINING PROTEIN KCTD9"/>
    <property type="match status" value="1"/>
</dbReference>
<accession>A0ABQ3UGZ6</accession>
<dbReference type="SUPFAM" id="SSF141571">
    <property type="entry name" value="Pentapeptide repeat-like"/>
    <property type="match status" value="1"/>
</dbReference>
<dbReference type="Pfam" id="PF00805">
    <property type="entry name" value="Pentapeptide"/>
    <property type="match status" value="2"/>
</dbReference>
<gene>
    <name evidence="1" type="ORF">KSB_01600</name>
</gene>
<dbReference type="Proteomes" id="UP000654345">
    <property type="component" value="Unassembled WGS sequence"/>
</dbReference>
<dbReference type="EMBL" id="BNJG01000001">
    <property type="protein sequence ID" value="GHO51685.1"/>
    <property type="molecule type" value="Genomic_DNA"/>
</dbReference>
<protein>
    <recommendedName>
        <fullName evidence="3">Pentapeptide repeat-containing protein</fullName>
    </recommendedName>
</protein>
<reference evidence="1 2" key="1">
    <citation type="journal article" date="2021" name="Int. J. Syst. Evol. Microbiol.">
        <title>Reticulibacter mediterranei gen. nov., sp. nov., within the new family Reticulibacteraceae fam. nov., and Ktedonospora formicarum gen. nov., sp. nov., Ktedonobacter robiniae sp. nov., Dictyobacter formicarum sp. nov. and Dictyobacter arantiisoli sp. nov., belonging to the class Ktedonobacteria.</title>
        <authorList>
            <person name="Yabe S."/>
            <person name="Zheng Y."/>
            <person name="Wang C.M."/>
            <person name="Sakai Y."/>
            <person name="Abe K."/>
            <person name="Yokota A."/>
            <person name="Donadio S."/>
            <person name="Cavaletti L."/>
            <person name="Monciardini P."/>
        </authorList>
    </citation>
    <scope>NUCLEOTIDE SEQUENCE [LARGE SCALE GENOMIC DNA]</scope>
    <source>
        <strain evidence="1 2">SOSP1-30</strain>
    </source>
</reference>
<evidence type="ECO:0000313" key="1">
    <source>
        <dbReference type="EMBL" id="GHO51685.1"/>
    </source>
</evidence>
<comment type="caution">
    <text evidence="1">The sequence shown here is derived from an EMBL/GenBank/DDBJ whole genome shotgun (WGS) entry which is preliminary data.</text>
</comment>
<name>A0ABQ3UGZ6_9CHLR</name>
<dbReference type="InterPro" id="IPR001646">
    <property type="entry name" value="5peptide_repeat"/>
</dbReference>
<evidence type="ECO:0008006" key="3">
    <source>
        <dbReference type="Google" id="ProtNLM"/>
    </source>
</evidence>
<organism evidence="1 2">
    <name type="scientific">Ktedonobacter robiniae</name>
    <dbReference type="NCBI Taxonomy" id="2778365"/>
    <lineage>
        <taxon>Bacteria</taxon>
        <taxon>Bacillati</taxon>
        <taxon>Chloroflexota</taxon>
        <taxon>Ktedonobacteria</taxon>
        <taxon>Ktedonobacterales</taxon>
        <taxon>Ktedonobacteraceae</taxon>
        <taxon>Ktedonobacter</taxon>
    </lineage>
</organism>
<sequence length="292" mass="32101">MIVTAEKPIGTGKSAFPLTRADIEQLRSTVQSAAQLDLHLQNLQDIDLSYMDLQGANLQGANLRGTNLREANLQGANLSEADLDGADLSWAYLGDTEANRVKLHGAKLSYATLRELNLREFNLAELDLQYADLNGTDLRGAVLRGADLQGADLSTARLNGPELQGAILHRSASLGDRGESLDRAKGIRKRVAPGQATLIEEYSSSFQAQEGKQIISDRDAYLLGEHALLVDFSPVKLHGLFPQGFAFAQARHLFDTWLVQTGDNYNEQTIQAMWIGFAHRICDLYYENESEA</sequence>
<keyword evidence="2" id="KW-1185">Reference proteome</keyword>
<dbReference type="InterPro" id="IPR051082">
    <property type="entry name" value="Pentapeptide-BTB/POZ_domain"/>
</dbReference>
<evidence type="ECO:0000313" key="2">
    <source>
        <dbReference type="Proteomes" id="UP000654345"/>
    </source>
</evidence>
<proteinExistence type="predicted"/>